<keyword evidence="2" id="KW-1133">Transmembrane helix</keyword>
<name>A0ABP5NC93_9MICC</name>
<keyword evidence="4" id="KW-1185">Reference proteome</keyword>
<evidence type="ECO:0000313" key="4">
    <source>
        <dbReference type="Proteomes" id="UP001500432"/>
    </source>
</evidence>
<dbReference type="Proteomes" id="UP001500432">
    <property type="component" value="Unassembled WGS sequence"/>
</dbReference>
<dbReference type="EMBL" id="BAAAQW010000003">
    <property type="protein sequence ID" value="GAA2197242.1"/>
    <property type="molecule type" value="Genomic_DNA"/>
</dbReference>
<organism evidence="3 4">
    <name type="scientific">Sinomonas flava</name>
    <dbReference type="NCBI Taxonomy" id="496857"/>
    <lineage>
        <taxon>Bacteria</taxon>
        <taxon>Bacillati</taxon>
        <taxon>Actinomycetota</taxon>
        <taxon>Actinomycetes</taxon>
        <taxon>Micrococcales</taxon>
        <taxon>Micrococcaceae</taxon>
        <taxon>Sinomonas</taxon>
    </lineage>
</organism>
<dbReference type="Pfam" id="PF11241">
    <property type="entry name" value="DUF3043"/>
    <property type="match status" value="1"/>
</dbReference>
<reference evidence="4" key="1">
    <citation type="journal article" date="2019" name="Int. J. Syst. Evol. Microbiol.">
        <title>The Global Catalogue of Microorganisms (GCM) 10K type strain sequencing project: providing services to taxonomists for standard genome sequencing and annotation.</title>
        <authorList>
            <consortium name="The Broad Institute Genomics Platform"/>
            <consortium name="The Broad Institute Genome Sequencing Center for Infectious Disease"/>
            <person name="Wu L."/>
            <person name="Ma J."/>
        </authorList>
    </citation>
    <scope>NUCLEOTIDE SEQUENCE [LARGE SCALE GENOMIC DNA]</scope>
    <source>
        <strain evidence="4">JCM 16034</strain>
    </source>
</reference>
<feature type="transmembrane region" description="Helical" evidence="2">
    <location>
        <begin position="102"/>
        <end position="120"/>
    </location>
</feature>
<proteinExistence type="predicted"/>
<keyword evidence="2" id="KW-0812">Transmembrane</keyword>
<dbReference type="RefSeq" id="WP_208712588.1">
    <property type="nucleotide sequence ID" value="NZ_BAAAQW010000003.1"/>
</dbReference>
<keyword evidence="2" id="KW-0472">Membrane</keyword>
<evidence type="ECO:0000256" key="2">
    <source>
        <dbReference type="SAM" id="Phobius"/>
    </source>
</evidence>
<sequence length="195" mass="22405">MFGRKNEPAAESPGQPEEDPAQPLTGKGTPTPRRKDQEAARRRPLVPTDRKASKAAERQAAADERVRVRRALETGDERHMPWRDRGPQKRFARDTVDARFNLGEYLMFAALAFVVASFIIPQDSQMQIYILSSFWVVFLLVFADTFWLSRQLKKRLTAKFGAVERGTVWYGSMRALQFRPLRLPKPQVKRGQYPS</sequence>
<feature type="transmembrane region" description="Helical" evidence="2">
    <location>
        <begin position="126"/>
        <end position="149"/>
    </location>
</feature>
<gene>
    <name evidence="3" type="ORF">GCM10009849_05400</name>
</gene>
<dbReference type="InterPro" id="IPR021403">
    <property type="entry name" value="DUF3043"/>
</dbReference>
<accession>A0ABP5NC93</accession>
<evidence type="ECO:0000313" key="3">
    <source>
        <dbReference type="EMBL" id="GAA2197242.1"/>
    </source>
</evidence>
<evidence type="ECO:0000256" key="1">
    <source>
        <dbReference type="SAM" id="MobiDB-lite"/>
    </source>
</evidence>
<feature type="region of interest" description="Disordered" evidence="1">
    <location>
        <begin position="1"/>
        <end position="65"/>
    </location>
</feature>
<protein>
    <submittedName>
        <fullName evidence="3">DUF3043 domain-containing protein</fullName>
    </submittedName>
</protein>
<feature type="compositionally biased region" description="Basic and acidic residues" evidence="1">
    <location>
        <begin position="48"/>
        <end position="65"/>
    </location>
</feature>
<comment type="caution">
    <text evidence="3">The sequence shown here is derived from an EMBL/GenBank/DDBJ whole genome shotgun (WGS) entry which is preliminary data.</text>
</comment>